<protein>
    <submittedName>
        <fullName evidence="1">Uncharacterized protein</fullName>
    </submittedName>
</protein>
<sequence length="66" mass="7629">MDVNNKKLMNSFVGSAENFRRYEIYLPEKDPFSMNSVFTFSSYTGTGPLYKDIRNSNFFNSPNEIG</sequence>
<dbReference type="GeneID" id="11107183"/>
<accession>G3EIC0</accession>
<evidence type="ECO:0000313" key="1">
    <source>
        <dbReference type="EMBL" id="AEN03631.1"/>
    </source>
</evidence>
<evidence type="ECO:0000313" key="2">
    <source>
        <dbReference type="Proteomes" id="UP000164653"/>
    </source>
</evidence>
<dbReference type="EMBL" id="HQ849551">
    <property type="protein sequence ID" value="AEN03631.1"/>
    <property type="molecule type" value="Genomic_DNA"/>
</dbReference>
<dbReference type="RefSeq" id="YP_004821395.1">
    <property type="nucleotide sequence ID" value="NC_015960.1"/>
</dbReference>
<reference evidence="1 2" key="1">
    <citation type="journal article" date="2011" name="J. Virol.">
        <title>The genome of yoka poxvirus.</title>
        <authorList>
            <person name="Zhao G."/>
            <person name="Droit L."/>
            <person name="Tesh R.B."/>
            <person name="Popov V.L."/>
            <person name="Little N.S."/>
            <person name="Upton C."/>
            <person name="Virgin H.W."/>
            <person name="Wang D."/>
        </authorList>
    </citation>
    <scope>NUCLEOTIDE SEQUENCE [LARGE SCALE GENOMIC DNA]</scope>
    <source>
        <strain evidence="1">DakArB 4268</strain>
    </source>
</reference>
<organism evidence="1 2">
    <name type="scientific">Yokapox virus</name>
    <dbReference type="NCBI Taxonomy" id="1076255"/>
    <lineage>
        <taxon>Viruses</taxon>
        <taxon>Varidnaviria</taxon>
        <taxon>Bamfordvirae</taxon>
        <taxon>Nucleocytoviricota</taxon>
        <taxon>Pokkesviricetes</taxon>
        <taxon>Chitovirales</taxon>
        <taxon>Poxviridae</taxon>
        <taxon>Chordopoxvirinae</taxon>
        <taxon>Centapoxvirus</taxon>
        <taxon>Centapoxvirus yokapox</taxon>
    </lineage>
</organism>
<proteinExistence type="predicted"/>
<gene>
    <name evidence="1" type="ORF">YKV042c</name>
</gene>
<dbReference type="Proteomes" id="UP000164653">
    <property type="component" value="Segment"/>
</dbReference>
<name>G3EIC0_9POXV</name>
<keyword evidence="2" id="KW-1185">Reference proteome</keyword>
<dbReference type="KEGG" id="vg:11107183"/>